<dbReference type="OrthoDB" id="185373at2759"/>
<dbReference type="Pfam" id="PF14432">
    <property type="entry name" value="DYW_deaminase"/>
    <property type="match status" value="1"/>
</dbReference>
<keyword evidence="3" id="KW-1185">Reference proteome</keyword>
<reference evidence="2" key="1">
    <citation type="submission" date="2017-07" db="EMBL/GenBank/DDBJ databases">
        <title>Taro Niue Genome Assembly and Annotation.</title>
        <authorList>
            <person name="Atibalentja N."/>
            <person name="Keating K."/>
            <person name="Fields C.J."/>
        </authorList>
    </citation>
    <scope>NUCLEOTIDE SEQUENCE</scope>
    <source>
        <strain evidence="2">Niue_2</strain>
        <tissue evidence="2">Leaf</tissue>
    </source>
</reference>
<sequence length="228" mass="25258">MNLCEGTSPIQDEEEIAGEGVLNKHGGVLFDVEEEDKVKNLSCHSKRLAIAFALVASRPGTPIRIIKNLKVCGDCHLSTKRDIVVRGRSHFHHFRYGVCWARMPIGAPLRLHLSERTEGEDANALGALASRGASTDRHHRLRREGELTPAQWRQLGDASQLHRLGGWRGRCHAFAACPRTGTSTVRSAMLSKQQSCHLSPTHRLSPPQLGLLPLTPRHPPAYIYPPWG</sequence>
<name>A0A843WGF2_COLES</name>
<organism evidence="2 3">
    <name type="scientific">Colocasia esculenta</name>
    <name type="common">Wild taro</name>
    <name type="synonym">Arum esculentum</name>
    <dbReference type="NCBI Taxonomy" id="4460"/>
    <lineage>
        <taxon>Eukaryota</taxon>
        <taxon>Viridiplantae</taxon>
        <taxon>Streptophyta</taxon>
        <taxon>Embryophyta</taxon>
        <taxon>Tracheophyta</taxon>
        <taxon>Spermatophyta</taxon>
        <taxon>Magnoliopsida</taxon>
        <taxon>Liliopsida</taxon>
        <taxon>Araceae</taxon>
        <taxon>Aroideae</taxon>
        <taxon>Colocasieae</taxon>
        <taxon>Colocasia</taxon>
    </lineage>
</organism>
<dbReference type="GO" id="GO:0008270">
    <property type="term" value="F:zinc ion binding"/>
    <property type="evidence" value="ECO:0007669"/>
    <property type="project" value="InterPro"/>
</dbReference>
<evidence type="ECO:0000313" key="3">
    <source>
        <dbReference type="Proteomes" id="UP000652761"/>
    </source>
</evidence>
<dbReference type="EMBL" id="NMUH01003484">
    <property type="protein sequence ID" value="MQM05828.1"/>
    <property type="molecule type" value="Genomic_DNA"/>
</dbReference>
<evidence type="ECO:0000259" key="1">
    <source>
        <dbReference type="Pfam" id="PF14432"/>
    </source>
</evidence>
<evidence type="ECO:0000313" key="2">
    <source>
        <dbReference type="EMBL" id="MQM05828.1"/>
    </source>
</evidence>
<feature type="domain" description="DYW" evidence="1">
    <location>
        <begin position="28"/>
        <end position="99"/>
    </location>
</feature>
<dbReference type="InterPro" id="IPR032867">
    <property type="entry name" value="DYW_dom"/>
</dbReference>
<dbReference type="Proteomes" id="UP000652761">
    <property type="component" value="Unassembled WGS sequence"/>
</dbReference>
<accession>A0A843WGF2</accession>
<proteinExistence type="predicted"/>
<gene>
    <name evidence="2" type="ORF">Taro_038640</name>
</gene>
<dbReference type="AlphaFoldDB" id="A0A843WGF2"/>
<protein>
    <recommendedName>
        <fullName evidence="1">DYW domain-containing protein</fullName>
    </recommendedName>
</protein>
<comment type="caution">
    <text evidence="2">The sequence shown here is derived from an EMBL/GenBank/DDBJ whole genome shotgun (WGS) entry which is preliminary data.</text>
</comment>